<evidence type="ECO:0000256" key="2">
    <source>
        <dbReference type="ARBA" id="ARBA00011575"/>
    </source>
</evidence>
<dbReference type="PRINTS" id="PR00095">
    <property type="entry name" value="ANTSNTHASEI"/>
</dbReference>
<keyword evidence="4" id="KW-0479">Metal-binding</keyword>
<evidence type="ECO:0000259" key="10">
    <source>
        <dbReference type="Pfam" id="PF04715"/>
    </source>
</evidence>
<dbReference type="InterPro" id="IPR019999">
    <property type="entry name" value="Anth_synth_I-like"/>
</dbReference>
<keyword evidence="5" id="KW-0460">Magnesium</keyword>
<keyword evidence="6" id="KW-0456">Lyase</keyword>
<evidence type="ECO:0000256" key="5">
    <source>
        <dbReference type="ARBA" id="ARBA00022842"/>
    </source>
</evidence>
<evidence type="ECO:0000256" key="4">
    <source>
        <dbReference type="ARBA" id="ARBA00022723"/>
    </source>
</evidence>
<dbReference type="InterPro" id="IPR006805">
    <property type="entry name" value="Anth_synth_I_N"/>
</dbReference>
<feature type="domain" description="Anthranilate synthase component I N-terminal" evidence="10">
    <location>
        <begin position="30"/>
        <end position="169"/>
    </location>
</feature>
<comment type="cofactor">
    <cofactor evidence="1">
        <name>Mg(2+)</name>
        <dbReference type="ChEBI" id="CHEBI:18420"/>
    </cofactor>
</comment>
<proteinExistence type="predicted"/>
<evidence type="ECO:0000313" key="12">
    <source>
        <dbReference type="Proteomes" id="UP000264071"/>
    </source>
</evidence>
<dbReference type="InterPro" id="IPR015890">
    <property type="entry name" value="Chorismate_C"/>
</dbReference>
<comment type="subunit">
    <text evidence="2">Heterotetramer consisting of two non-identical subunits: a beta subunit (TrpG) and a large alpha subunit (TrpE).</text>
</comment>
<evidence type="ECO:0000256" key="7">
    <source>
        <dbReference type="ARBA" id="ARBA00025634"/>
    </source>
</evidence>
<protein>
    <recommendedName>
        <fullName evidence="3">Anthranilate synthase component 1</fullName>
    </recommendedName>
</protein>
<sequence>MTTLDEFRSRAAGCQSTGGLVPVWSDCLLDLCTPVSAFAKLRRGPFAFLLESAVTRGEAWSRYTYLGTEPRGAWRLRDGVVEDWTAESGWYGARTPEDPIADLRGIVRDMNPVDAPELGALWSGAFGFFSYDVVRHIERLPHAPPRALSYPDACFVFTDALVVIDNWRGQARVIVSVPVAAGSDAATLEAQYHKAVATLDETIARLQGPETLPPLTLNERAAPATAVSKYPREDFLRDVDRIKEYILAGDVFQALLARRMEVPLDFDTTTLYRALRALNPSPYMYHLFLDGLELVGSSPELLVRVADGRLTVRPIAGTRPRGKTQEEDDALAAELLADEKERAEHVMLVDLGRNDVGRLAKYGTVEVTDLMVVERYSHVFHIVSQVEGELADGSSALDAFRAVFPAGTMTGAPKVRAMEIIDELEPERRGAYAGALGVIGAGDTRMDLAITIRTCVIADGVASVQAGAGIVYDSVPEREWEETENKARAMLTAIGRARG</sequence>
<dbReference type="OMA" id="HGRMDTS"/>
<dbReference type="InterPro" id="IPR005801">
    <property type="entry name" value="ADC_synthase"/>
</dbReference>
<dbReference type="GO" id="GO:0000162">
    <property type="term" value="P:L-tryptophan biosynthetic process"/>
    <property type="evidence" value="ECO:0007669"/>
    <property type="project" value="TreeGrafter"/>
</dbReference>
<organism evidence="11 12">
    <name type="scientific">Gemmatimonas aurantiaca</name>
    <dbReference type="NCBI Taxonomy" id="173480"/>
    <lineage>
        <taxon>Bacteria</taxon>
        <taxon>Pseudomonadati</taxon>
        <taxon>Gemmatimonadota</taxon>
        <taxon>Gemmatimonadia</taxon>
        <taxon>Gemmatimonadales</taxon>
        <taxon>Gemmatimonadaceae</taxon>
        <taxon>Gemmatimonas</taxon>
    </lineage>
</organism>
<comment type="catalytic activity">
    <reaction evidence="8">
        <text>chorismate + L-glutamine = anthranilate + pyruvate + L-glutamate + H(+)</text>
        <dbReference type="Rhea" id="RHEA:21732"/>
        <dbReference type="ChEBI" id="CHEBI:15361"/>
        <dbReference type="ChEBI" id="CHEBI:15378"/>
        <dbReference type="ChEBI" id="CHEBI:16567"/>
        <dbReference type="ChEBI" id="CHEBI:29748"/>
        <dbReference type="ChEBI" id="CHEBI:29985"/>
        <dbReference type="ChEBI" id="CHEBI:58359"/>
        <dbReference type="EC" id="4.1.3.27"/>
    </reaction>
</comment>
<comment type="caution">
    <text evidence="11">The sequence shown here is derived from an EMBL/GenBank/DDBJ whole genome shotgun (WGS) entry which is preliminary data.</text>
</comment>
<gene>
    <name evidence="11" type="ORF">DGD08_15105</name>
</gene>
<dbReference type="AlphaFoldDB" id="A0A3D4VCS5"/>
<evidence type="ECO:0000256" key="6">
    <source>
        <dbReference type="ARBA" id="ARBA00023239"/>
    </source>
</evidence>
<dbReference type="PANTHER" id="PTHR11236">
    <property type="entry name" value="AMINOBENZOATE/ANTHRANILATE SYNTHASE"/>
    <property type="match status" value="1"/>
</dbReference>
<evidence type="ECO:0000256" key="3">
    <source>
        <dbReference type="ARBA" id="ARBA00020653"/>
    </source>
</evidence>
<dbReference type="SUPFAM" id="SSF56322">
    <property type="entry name" value="ADC synthase"/>
    <property type="match status" value="1"/>
</dbReference>
<dbReference type="PANTHER" id="PTHR11236:SF48">
    <property type="entry name" value="ISOCHORISMATE SYNTHASE MENF"/>
    <property type="match status" value="1"/>
</dbReference>
<evidence type="ECO:0000256" key="8">
    <source>
        <dbReference type="ARBA" id="ARBA00047683"/>
    </source>
</evidence>
<dbReference type="GO" id="GO:0046872">
    <property type="term" value="F:metal ion binding"/>
    <property type="evidence" value="ECO:0007669"/>
    <property type="project" value="UniProtKB-KW"/>
</dbReference>
<dbReference type="GO" id="GO:0004049">
    <property type="term" value="F:anthranilate synthase activity"/>
    <property type="evidence" value="ECO:0007669"/>
    <property type="project" value="UniProtKB-EC"/>
</dbReference>
<dbReference type="Pfam" id="PF04715">
    <property type="entry name" value="Anth_synt_I_N"/>
    <property type="match status" value="1"/>
</dbReference>
<accession>A0A3D4VCS5</accession>
<reference evidence="11 12" key="1">
    <citation type="journal article" date="2018" name="Nat. Biotechnol.">
        <title>A standardized bacterial taxonomy based on genome phylogeny substantially revises the tree of life.</title>
        <authorList>
            <person name="Parks D.H."/>
            <person name="Chuvochina M."/>
            <person name="Waite D.W."/>
            <person name="Rinke C."/>
            <person name="Skarshewski A."/>
            <person name="Chaumeil P.A."/>
            <person name="Hugenholtz P."/>
        </authorList>
    </citation>
    <scope>NUCLEOTIDE SEQUENCE [LARGE SCALE GENOMIC DNA]</scope>
    <source>
        <strain evidence="11">UBA8844</strain>
    </source>
</reference>
<evidence type="ECO:0000256" key="1">
    <source>
        <dbReference type="ARBA" id="ARBA00001946"/>
    </source>
</evidence>
<dbReference type="Proteomes" id="UP000264071">
    <property type="component" value="Unassembled WGS sequence"/>
</dbReference>
<dbReference type="Pfam" id="PF00425">
    <property type="entry name" value="Chorismate_bind"/>
    <property type="match status" value="1"/>
</dbReference>
<evidence type="ECO:0000313" key="11">
    <source>
        <dbReference type="EMBL" id="HCT58532.1"/>
    </source>
</evidence>
<dbReference type="Gene3D" id="3.60.120.10">
    <property type="entry name" value="Anthranilate synthase"/>
    <property type="match status" value="1"/>
</dbReference>
<dbReference type="EMBL" id="DPIY01000010">
    <property type="protein sequence ID" value="HCT58532.1"/>
    <property type="molecule type" value="Genomic_DNA"/>
</dbReference>
<feature type="domain" description="Chorismate-utilising enzyme C-terminal" evidence="9">
    <location>
        <begin position="232"/>
        <end position="486"/>
    </location>
</feature>
<evidence type="ECO:0000259" key="9">
    <source>
        <dbReference type="Pfam" id="PF00425"/>
    </source>
</evidence>
<comment type="function">
    <text evidence="7">Part of a heterotetrameric complex that catalyzes the two-step biosynthesis of anthranilate, an intermediate in the biosynthesis of L-tryptophan. In the first step, the glutamine-binding beta subunit (TrpG) of anthranilate synthase (AS) provides the glutamine amidotransferase activity which generates ammonia as a substrate that, along with chorismate, is used in the second step, catalyzed by the large alpha subunit of AS (TrpE) to produce anthranilate. In the absence of TrpG, TrpE can synthesize anthranilate directly from chorismate and high concentrations of ammonia.</text>
</comment>
<name>A0A3D4VCS5_9BACT</name>